<dbReference type="Proteomes" id="UP000521943">
    <property type="component" value="Unassembled WGS sequence"/>
</dbReference>
<name>A0A8H6MGU5_9AGAR</name>
<dbReference type="EMBL" id="JACGCI010000004">
    <property type="protein sequence ID" value="KAF6764207.1"/>
    <property type="molecule type" value="Genomic_DNA"/>
</dbReference>
<keyword evidence="1" id="KW-0732">Signal</keyword>
<reference evidence="2 3" key="1">
    <citation type="submission" date="2020-07" db="EMBL/GenBank/DDBJ databases">
        <title>Comparative genomics of pyrophilous fungi reveals a link between fire events and developmental genes.</title>
        <authorList>
            <consortium name="DOE Joint Genome Institute"/>
            <person name="Steindorff A.S."/>
            <person name="Carver A."/>
            <person name="Calhoun S."/>
            <person name="Stillman K."/>
            <person name="Liu H."/>
            <person name="Lipzen A."/>
            <person name="Pangilinan J."/>
            <person name="Labutti K."/>
            <person name="Bruns T.D."/>
            <person name="Grigoriev I.V."/>
        </authorList>
    </citation>
    <scope>NUCLEOTIDE SEQUENCE [LARGE SCALE GENOMIC DNA]</scope>
    <source>
        <strain evidence="2 3">CBS 144469</strain>
    </source>
</reference>
<sequence length="119" mass="12563">MKFCTTALVFSSLSIGALAGRTCQTSGGSPTANDANWVEAYWHTANLNAGNVYQNSPTGCSTLNTFGTASINFCGPQGSSQPVSVVSAHLVEILQNCESDGRIGGRNEWDSYHADVFHS</sequence>
<accession>A0A8H6MGU5</accession>
<keyword evidence="3" id="KW-1185">Reference proteome</keyword>
<feature type="signal peptide" evidence="1">
    <location>
        <begin position="1"/>
        <end position="19"/>
    </location>
</feature>
<gene>
    <name evidence="2" type="ORF">DFP72DRAFT_871104</name>
</gene>
<dbReference type="OrthoDB" id="4727851at2759"/>
<evidence type="ECO:0000313" key="2">
    <source>
        <dbReference type="EMBL" id="KAF6764207.1"/>
    </source>
</evidence>
<protein>
    <submittedName>
        <fullName evidence="2">Uncharacterized protein</fullName>
    </submittedName>
</protein>
<dbReference type="AlphaFoldDB" id="A0A8H6MGU5"/>
<evidence type="ECO:0000313" key="3">
    <source>
        <dbReference type="Proteomes" id="UP000521943"/>
    </source>
</evidence>
<comment type="caution">
    <text evidence="2">The sequence shown here is derived from an EMBL/GenBank/DDBJ whole genome shotgun (WGS) entry which is preliminary data.</text>
</comment>
<organism evidence="2 3">
    <name type="scientific">Ephemerocybe angulata</name>
    <dbReference type="NCBI Taxonomy" id="980116"/>
    <lineage>
        <taxon>Eukaryota</taxon>
        <taxon>Fungi</taxon>
        <taxon>Dikarya</taxon>
        <taxon>Basidiomycota</taxon>
        <taxon>Agaricomycotina</taxon>
        <taxon>Agaricomycetes</taxon>
        <taxon>Agaricomycetidae</taxon>
        <taxon>Agaricales</taxon>
        <taxon>Agaricineae</taxon>
        <taxon>Psathyrellaceae</taxon>
        <taxon>Ephemerocybe</taxon>
    </lineage>
</organism>
<proteinExistence type="predicted"/>
<feature type="chain" id="PRO_5034921619" evidence="1">
    <location>
        <begin position="20"/>
        <end position="119"/>
    </location>
</feature>
<evidence type="ECO:0000256" key="1">
    <source>
        <dbReference type="SAM" id="SignalP"/>
    </source>
</evidence>